<name>A0ABQ0A9W3_9GAMM</name>
<evidence type="ECO:0000313" key="9">
    <source>
        <dbReference type="Proteomes" id="UP001465153"/>
    </source>
</evidence>
<evidence type="ECO:0000256" key="3">
    <source>
        <dbReference type="ARBA" id="ARBA00022692"/>
    </source>
</evidence>
<reference evidence="8 9" key="1">
    <citation type="submission" date="2024-04" db="EMBL/GenBank/DDBJ databases">
        <title>Draft genome sequence of Sessilibacter corallicola NBRC 116591.</title>
        <authorList>
            <person name="Miyakawa T."/>
            <person name="Kusuya Y."/>
            <person name="Miura T."/>
        </authorList>
    </citation>
    <scope>NUCLEOTIDE SEQUENCE [LARGE SCALE GENOMIC DNA]</scope>
    <source>
        <strain evidence="8 9">KU-00831-HH</strain>
    </source>
</reference>
<keyword evidence="4" id="KW-1133">Transmembrane helix</keyword>
<evidence type="ECO:0000256" key="4">
    <source>
        <dbReference type="ARBA" id="ARBA00022989"/>
    </source>
</evidence>
<feature type="domain" description="TraD/TraG TraM recognition site" evidence="7">
    <location>
        <begin position="340"/>
        <end position="455"/>
    </location>
</feature>
<feature type="compositionally biased region" description="Low complexity" evidence="6">
    <location>
        <begin position="434"/>
        <end position="460"/>
    </location>
</feature>
<dbReference type="InterPro" id="IPR051539">
    <property type="entry name" value="T4SS-coupling_protein"/>
</dbReference>
<dbReference type="Pfam" id="PF12696">
    <property type="entry name" value="TraG-D_C"/>
    <property type="match status" value="1"/>
</dbReference>
<dbReference type="PANTHER" id="PTHR37937:SF1">
    <property type="entry name" value="CONJUGATIVE TRANSFER: DNA TRANSPORT"/>
    <property type="match status" value="1"/>
</dbReference>
<comment type="subcellular location">
    <subcellularLocation>
        <location evidence="1">Cell membrane</location>
        <topology evidence="1">Multi-pass membrane protein</topology>
    </subcellularLocation>
</comment>
<dbReference type="SUPFAM" id="SSF52540">
    <property type="entry name" value="P-loop containing nucleoside triphosphate hydrolases"/>
    <property type="match status" value="1"/>
</dbReference>
<dbReference type="InterPro" id="IPR032689">
    <property type="entry name" value="TraG-D_C"/>
</dbReference>
<evidence type="ECO:0000259" key="7">
    <source>
        <dbReference type="Pfam" id="PF12696"/>
    </source>
</evidence>
<organism evidence="8 9">
    <name type="scientific">Sessilibacter corallicola</name>
    <dbReference type="NCBI Taxonomy" id="2904075"/>
    <lineage>
        <taxon>Bacteria</taxon>
        <taxon>Pseudomonadati</taxon>
        <taxon>Pseudomonadota</taxon>
        <taxon>Gammaproteobacteria</taxon>
        <taxon>Cellvibrionales</taxon>
        <taxon>Cellvibrionaceae</taxon>
        <taxon>Sessilibacter</taxon>
    </lineage>
</organism>
<evidence type="ECO:0000256" key="2">
    <source>
        <dbReference type="ARBA" id="ARBA00022475"/>
    </source>
</evidence>
<dbReference type="Gene3D" id="3.40.50.300">
    <property type="entry name" value="P-loop containing nucleotide triphosphate hydrolases"/>
    <property type="match status" value="1"/>
</dbReference>
<evidence type="ECO:0000256" key="6">
    <source>
        <dbReference type="SAM" id="MobiDB-lite"/>
    </source>
</evidence>
<dbReference type="EMBL" id="BAABWN010000006">
    <property type="protein sequence ID" value="GAA6168338.1"/>
    <property type="molecule type" value="Genomic_DNA"/>
</dbReference>
<gene>
    <name evidence="8" type="ORF">NBRC116591_21490</name>
</gene>
<feature type="region of interest" description="Disordered" evidence="6">
    <location>
        <begin position="434"/>
        <end position="466"/>
    </location>
</feature>
<proteinExistence type="predicted"/>
<dbReference type="RefSeq" id="WP_353303011.1">
    <property type="nucleotide sequence ID" value="NZ_BAABWN010000006.1"/>
</dbReference>
<keyword evidence="9" id="KW-1185">Reference proteome</keyword>
<dbReference type="InterPro" id="IPR027417">
    <property type="entry name" value="P-loop_NTPase"/>
</dbReference>
<sequence length="520" mass="57804">MNSQNKESQQSNQKPDLWDMNMPLLNLSENDTWTLRDATSGVQIFGATGSGKSSTSGKAIAKAYLSAGFGGLVLCAKVDEAQRWLQYAKECGREKSIIHVHENGDFRFDFLNYEMTREGGGDPENILDLFVKVVELTQGSSMSEGENAYFYESCKALLRSAIYICSEGYGKISLVDIYNIVSSAPTSMDEVNSDEWKAESDCYKALEACNIKEKNRQESLGEKYQPNPELDICARYFLSSYPRFGDRLRSSISSIFIAGADPWLRGKLRKLFSRKQDEINPETGTTGFYLDPDHCKDGAIYIFDYPIKSGLTGRLSQSLYKLVWQQHFERRDVTKDGGRPCYLFCDEAQLFLVDQDQLFAQTARSSRVLNVMLSQNLSNYYDALGGANSARGVQSTNSLLGNLATTIFHANGEETNSYGSKLFGQEWRYSASTSSSSSSGFSNSHGDQGGSSSSDNTSDGITVNESQRNVIEARDFTLLRTGGEANNYKVDALIHQTGRIWNGTGSNYLKVQFDQQKLGI</sequence>
<evidence type="ECO:0000313" key="8">
    <source>
        <dbReference type="EMBL" id="GAA6168338.1"/>
    </source>
</evidence>
<keyword evidence="5" id="KW-0472">Membrane</keyword>
<dbReference type="Proteomes" id="UP001465153">
    <property type="component" value="Unassembled WGS sequence"/>
</dbReference>
<evidence type="ECO:0000256" key="1">
    <source>
        <dbReference type="ARBA" id="ARBA00004651"/>
    </source>
</evidence>
<dbReference type="PANTHER" id="PTHR37937">
    <property type="entry name" value="CONJUGATIVE TRANSFER: DNA TRANSPORT"/>
    <property type="match status" value="1"/>
</dbReference>
<accession>A0ABQ0A9W3</accession>
<comment type="caution">
    <text evidence="8">The sequence shown here is derived from an EMBL/GenBank/DDBJ whole genome shotgun (WGS) entry which is preliminary data.</text>
</comment>
<keyword evidence="2" id="KW-1003">Cell membrane</keyword>
<protein>
    <recommendedName>
        <fullName evidence="7">TraD/TraG TraM recognition site domain-containing protein</fullName>
    </recommendedName>
</protein>
<evidence type="ECO:0000256" key="5">
    <source>
        <dbReference type="ARBA" id="ARBA00023136"/>
    </source>
</evidence>
<keyword evidence="3" id="KW-0812">Transmembrane</keyword>